<dbReference type="AlphaFoldDB" id="X6LH98"/>
<dbReference type="EMBL" id="ASPP01039571">
    <property type="protein sequence ID" value="ETO00959.1"/>
    <property type="molecule type" value="Genomic_DNA"/>
</dbReference>
<accession>X6LH98</accession>
<feature type="compositionally biased region" description="Basic and acidic residues" evidence="2">
    <location>
        <begin position="56"/>
        <end position="71"/>
    </location>
</feature>
<protein>
    <submittedName>
        <fullName evidence="3">Uncharacterized protein</fullName>
    </submittedName>
</protein>
<reference evidence="3 4" key="1">
    <citation type="journal article" date="2013" name="Curr. Biol.">
        <title>The Genome of the Foraminiferan Reticulomyxa filosa.</title>
        <authorList>
            <person name="Glockner G."/>
            <person name="Hulsmann N."/>
            <person name="Schleicher M."/>
            <person name="Noegel A.A."/>
            <person name="Eichinger L."/>
            <person name="Gallinger C."/>
            <person name="Pawlowski J."/>
            <person name="Sierra R."/>
            <person name="Euteneuer U."/>
            <person name="Pillet L."/>
            <person name="Moustafa A."/>
            <person name="Platzer M."/>
            <person name="Groth M."/>
            <person name="Szafranski K."/>
            <person name="Schliwa M."/>
        </authorList>
    </citation>
    <scope>NUCLEOTIDE SEQUENCE [LARGE SCALE GENOMIC DNA]</scope>
</reference>
<organism evidence="3 4">
    <name type="scientific">Reticulomyxa filosa</name>
    <dbReference type="NCBI Taxonomy" id="46433"/>
    <lineage>
        <taxon>Eukaryota</taxon>
        <taxon>Sar</taxon>
        <taxon>Rhizaria</taxon>
        <taxon>Retaria</taxon>
        <taxon>Foraminifera</taxon>
        <taxon>Monothalamids</taxon>
        <taxon>Reticulomyxidae</taxon>
        <taxon>Reticulomyxa</taxon>
    </lineage>
</organism>
<proteinExistence type="predicted"/>
<feature type="coiled-coil region" evidence="1">
    <location>
        <begin position="19"/>
        <end position="46"/>
    </location>
</feature>
<dbReference type="Proteomes" id="UP000023152">
    <property type="component" value="Unassembled WGS sequence"/>
</dbReference>
<keyword evidence="1" id="KW-0175">Coiled coil</keyword>
<keyword evidence="4" id="KW-1185">Reference proteome</keyword>
<name>X6LH98_RETFI</name>
<evidence type="ECO:0000256" key="1">
    <source>
        <dbReference type="SAM" id="Coils"/>
    </source>
</evidence>
<comment type="caution">
    <text evidence="3">The sequence shown here is derived from an EMBL/GenBank/DDBJ whole genome shotgun (WGS) entry which is preliminary data.</text>
</comment>
<feature type="non-terminal residue" evidence="3">
    <location>
        <position position="1"/>
    </location>
</feature>
<gene>
    <name evidence="3" type="ORF">RFI_36481</name>
</gene>
<evidence type="ECO:0000256" key="2">
    <source>
        <dbReference type="SAM" id="MobiDB-lite"/>
    </source>
</evidence>
<feature type="non-terminal residue" evidence="3">
    <location>
        <position position="92"/>
    </location>
</feature>
<sequence length="92" mass="10681">IEDNEKKDEAEDNPLEKKLKMLKQQFQKEEDQFKDIEKKCEGYESDLKSISLSQVEKGESIKRGNEKEANKPRQRNSAFATTNCKRCKGQGQ</sequence>
<feature type="compositionally biased region" description="Polar residues" evidence="2">
    <location>
        <begin position="75"/>
        <end position="84"/>
    </location>
</feature>
<feature type="region of interest" description="Disordered" evidence="2">
    <location>
        <begin position="52"/>
        <end position="92"/>
    </location>
</feature>
<evidence type="ECO:0000313" key="4">
    <source>
        <dbReference type="Proteomes" id="UP000023152"/>
    </source>
</evidence>
<evidence type="ECO:0000313" key="3">
    <source>
        <dbReference type="EMBL" id="ETO00959.1"/>
    </source>
</evidence>